<dbReference type="SUPFAM" id="SSF46785">
    <property type="entry name" value="Winged helix' DNA-binding domain"/>
    <property type="match status" value="1"/>
</dbReference>
<evidence type="ECO:0000313" key="1">
    <source>
        <dbReference type="EMBL" id="MBM7589174.1"/>
    </source>
</evidence>
<name>A0A939BT69_9BACL</name>
<sequence length="434" mass="49152">MYRIGVVGPPPSVERILDVANEFEHEIEFVSFVYEDAKEVSRIVEQHQADFDGWFFSGPIPHMFAKKVLRSDANIVYCHQTGANLYRGFCQMAFEQQRISKRVSIDMIDSEVAHMQESLAELGVPAEDTYLYTYDEQYDPVAIAAFHQKLWEEGKVQGAFTTLFSVERRLKLAGVPVYRILMTKMEIRQAMKIVLEKAKSSYFKDTQIGMEIIEIEGFDEIAEKSVARYHLQHLELAIQKILLHYCESVDGSLIENGNGCYKIVSSRGALEREIEQLRHAIQQIAAETDAVVAVGIGYGDTAYSAETHARKAIQHAKVGTEQDIVIVQEDGLIVESAGQQNQLLYAYRSTDRALLKKLNQANVSIKTFRKIEALVQKMGWTTFSSADLAQYLSMSVRNVQRIMGSLCEAGLIETKGEEMQSVRGRPRKLYALRK</sequence>
<reference evidence="1" key="1">
    <citation type="submission" date="2021-01" db="EMBL/GenBank/DDBJ databases">
        <title>Genomic Encyclopedia of Type Strains, Phase IV (KMG-IV): sequencing the most valuable type-strain genomes for metagenomic binning, comparative biology and taxonomic classification.</title>
        <authorList>
            <person name="Goeker M."/>
        </authorList>
    </citation>
    <scope>NUCLEOTIDE SEQUENCE</scope>
    <source>
        <strain evidence="1">DSM 25523</strain>
    </source>
</reference>
<comment type="caution">
    <text evidence="1">The sequence shown here is derived from an EMBL/GenBank/DDBJ whole genome shotgun (WGS) entry which is preliminary data.</text>
</comment>
<gene>
    <name evidence="1" type="ORF">JOD01_000772</name>
</gene>
<proteinExistence type="predicted"/>
<dbReference type="InterPro" id="IPR036390">
    <property type="entry name" value="WH_DNA-bd_sf"/>
</dbReference>
<accession>A0A939BT69</accession>
<dbReference type="InterPro" id="IPR036388">
    <property type="entry name" value="WH-like_DNA-bd_sf"/>
</dbReference>
<dbReference type="EMBL" id="JAFBEB010000002">
    <property type="protein sequence ID" value="MBM7589174.1"/>
    <property type="molecule type" value="Genomic_DNA"/>
</dbReference>
<evidence type="ECO:0000313" key="2">
    <source>
        <dbReference type="Proteomes" id="UP000717624"/>
    </source>
</evidence>
<dbReference type="Gene3D" id="1.10.10.10">
    <property type="entry name" value="Winged helix-like DNA-binding domain superfamily/Winged helix DNA-binding domain"/>
    <property type="match status" value="1"/>
</dbReference>
<evidence type="ECO:0008006" key="3">
    <source>
        <dbReference type="Google" id="ProtNLM"/>
    </source>
</evidence>
<keyword evidence="2" id="KW-1185">Reference proteome</keyword>
<dbReference type="AlphaFoldDB" id="A0A939BT69"/>
<protein>
    <recommendedName>
        <fullName evidence="3">Transcriptional regulator</fullName>
    </recommendedName>
</protein>
<dbReference type="InterPro" id="IPR043128">
    <property type="entry name" value="Rev_trsase/Diguanyl_cyclase"/>
</dbReference>
<dbReference type="RefSeq" id="WP_204516909.1">
    <property type="nucleotide sequence ID" value="NZ_BAABIN010000015.1"/>
</dbReference>
<organism evidence="1 2">
    <name type="scientific">Brevibacillus fulvus</name>
    <dbReference type="NCBI Taxonomy" id="1125967"/>
    <lineage>
        <taxon>Bacteria</taxon>
        <taxon>Bacillati</taxon>
        <taxon>Bacillota</taxon>
        <taxon>Bacilli</taxon>
        <taxon>Bacillales</taxon>
        <taxon>Paenibacillaceae</taxon>
        <taxon>Brevibacillus</taxon>
    </lineage>
</organism>
<dbReference type="Gene3D" id="3.30.70.270">
    <property type="match status" value="1"/>
</dbReference>
<dbReference type="Proteomes" id="UP000717624">
    <property type="component" value="Unassembled WGS sequence"/>
</dbReference>